<sequence>MLSSSASLCSCASSGEQFLCLGGNKAELRTHLHCLGTEVREELNEQHKRINTAQEGVTQGRRLDLAHAATVQQPASKLAGELRHQLYFFQQSAQQELLAKVGALRQLQPSKQSACRARRLFIHTP</sequence>
<organism evidence="1 2">
    <name type="scientific">Dunaliella salina</name>
    <name type="common">Green alga</name>
    <name type="synonym">Protococcus salinus</name>
    <dbReference type="NCBI Taxonomy" id="3046"/>
    <lineage>
        <taxon>Eukaryota</taxon>
        <taxon>Viridiplantae</taxon>
        <taxon>Chlorophyta</taxon>
        <taxon>core chlorophytes</taxon>
        <taxon>Chlorophyceae</taxon>
        <taxon>CS clade</taxon>
        <taxon>Chlamydomonadales</taxon>
        <taxon>Dunaliellaceae</taxon>
        <taxon>Dunaliella</taxon>
    </lineage>
</organism>
<evidence type="ECO:0000313" key="2">
    <source>
        <dbReference type="Proteomes" id="UP000815325"/>
    </source>
</evidence>
<proteinExistence type="predicted"/>
<reference evidence="1" key="1">
    <citation type="submission" date="2017-08" db="EMBL/GenBank/DDBJ databases">
        <authorList>
            <person name="Polle J.E."/>
            <person name="Barry K."/>
            <person name="Cushman J."/>
            <person name="Schmutz J."/>
            <person name="Tran D."/>
            <person name="Hathwaick L.T."/>
            <person name="Yim W.C."/>
            <person name="Jenkins J."/>
            <person name="Mckie-Krisberg Z.M."/>
            <person name="Prochnik S."/>
            <person name="Lindquist E."/>
            <person name="Dockter R.B."/>
            <person name="Adam C."/>
            <person name="Molina H."/>
            <person name="Bunkerborg J."/>
            <person name="Jin E."/>
            <person name="Buchheim M."/>
            <person name="Magnuson J."/>
        </authorList>
    </citation>
    <scope>NUCLEOTIDE SEQUENCE</scope>
    <source>
        <strain evidence="1">CCAP 19/18</strain>
    </source>
</reference>
<protein>
    <recommendedName>
        <fullName evidence="3">Encoded protein</fullName>
    </recommendedName>
</protein>
<gene>
    <name evidence="1" type="ORF">DUNSADRAFT_472</name>
</gene>
<evidence type="ECO:0008006" key="3">
    <source>
        <dbReference type="Google" id="ProtNLM"/>
    </source>
</evidence>
<comment type="caution">
    <text evidence="1">The sequence shown here is derived from an EMBL/GenBank/DDBJ whole genome shotgun (WGS) entry which is preliminary data.</text>
</comment>
<evidence type="ECO:0000313" key="1">
    <source>
        <dbReference type="EMBL" id="KAF5827548.1"/>
    </source>
</evidence>
<accession>A0ABQ7FYW5</accession>
<dbReference type="Proteomes" id="UP000815325">
    <property type="component" value="Unassembled WGS sequence"/>
</dbReference>
<keyword evidence="2" id="KW-1185">Reference proteome</keyword>
<name>A0ABQ7FYW5_DUNSA</name>
<dbReference type="EMBL" id="MU070476">
    <property type="protein sequence ID" value="KAF5827548.1"/>
    <property type="molecule type" value="Genomic_DNA"/>
</dbReference>